<organism evidence="1 2">
    <name type="scientific">Trifolium pratense</name>
    <name type="common">Red clover</name>
    <dbReference type="NCBI Taxonomy" id="57577"/>
    <lineage>
        <taxon>Eukaryota</taxon>
        <taxon>Viridiplantae</taxon>
        <taxon>Streptophyta</taxon>
        <taxon>Embryophyta</taxon>
        <taxon>Tracheophyta</taxon>
        <taxon>Spermatophyta</taxon>
        <taxon>Magnoliopsida</taxon>
        <taxon>eudicotyledons</taxon>
        <taxon>Gunneridae</taxon>
        <taxon>Pentapetalae</taxon>
        <taxon>rosids</taxon>
        <taxon>fabids</taxon>
        <taxon>Fabales</taxon>
        <taxon>Fabaceae</taxon>
        <taxon>Papilionoideae</taxon>
        <taxon>50 kb inversion clade</taxon>
        <taxon>NPAAA clade</taxon>
        <taxon>Hologalegina</taxon>
        <taxon>IRL clade</taxon>
        <taxon>Trifolieae</taxon>
        <taxon>Trifolium</taxon>
    </lineage>
</organism>
<evidence type="ECO:0000313" key="1">
    <source>
        <dbReference type="EMBL" id="CAJ2647898.1"/>
    </source>
</evidence>
<sequence>MAKLTKLFYVMFYFVFLFLVAINGDLLCENDSDCKTKIVCTLRRVPVCKFEICKCKFPSGRGFLSKVENHSYAPSHKKELRTILCKGRFARVRLSSRSNHLTLF</sequence>
<comment type="caution">
    <text evidence="1">The sequence shown here is derived from an EMBL/GenBank/DDBJ whole genome shotgun (WGS) entry which is preliminary data.</text>
</comment>
<name>A0ACB0JWQ5_TRIPR</name>
<gene>
    <name evidence="1" type="ORF">MILVUS5_LOCUS16330</name>
</gene>
<protein>
    <submittedName>
        <fullName evidence="1">Uncharacterized protein</fullName>
    </submittedName>
</protein>
<dbReference type="Proteomes" id="UP001177021">
    <property type="component" value="Unassembled WGS sequence"/>
</dbReference>
<dbReference type="EMBL" id="CASHSV030000109">
    <property type="protein sequence ID" value="CAJ2647898.1"/>
    <property type="molecule type" value="Genomic_DNA"/>
</dbReference>
<keyword evidence="2" id="KW-1185">Reference proteome</keyword>
<evidence type="ECO:0000313" key="2">
    <source>
        <dbReference type="Proteomes" id="UP001177021"/>
    </source>
</evidence>
<reference evidence="1" key="1">
    <citation type="submission" date="2023-10" db="EMBL/GenBank/DDBJ databases">
        <authorList>
            <person name="Rodriguez Cubillos JULIANA M."/>
            <person name="De Vega J."/>
        </authorList>
    </citation>
    <scope>NUCLEOTIDE SEQUENCE</scope>
</reference>
<proteinExistence type="predicted"/>
<accession>A0ACB0JWQ5</accession>